<proteinExistence type="predicted"/>
<name>A0A1F5SX24_9BACT</name>
<organism evidence="1 2">
    <name type="scientific">Candidatus Falkowbacteria bacterium RIFCSPLOWO2_12_FULL_45_13</name>
    <dbReference type="NCBI Taxonomy" id="1797991"/>
    <lineage>
        <taxon>Bacteria</taxon>
        <taxon>Candidatus Falkowiibacteriota</taxon>
    </lineage>
</organism>
<dbReference type="SUPFAM" id="SSF55729">
    <property type="entry name" value="Acyl-CoA N-acyltransferases (Nat)"/>
    <property type="match status" value="1"/>
</dbReference>
<evidence type="ECO:0000313" key="2">
    <source>
        <dbReference type="Proteomes" id="UP000176915"/>
    </source>
</evidence>
<sequence>MSIKIIFKEENEKLFWEKWNEYTASQKSGPLYLKINLEYNLSYFKNFYRDKSFVYLENNQPLACVFLPLEKNGDETAISHSGGYVDAPLALNNSAQKKVFSIIDEIAEENRVAKIKFSIDVLAGVKHNYLIKYNFLDTSILNYLIDLSGDLLKPMRRGHRSDVKDMLKNPEFNVFFLDKKNVSVKAFLEYAELHHKCSGRITRPKITFDLQLEKIRQGVAMLSGLKYKNKSIAFCYFEYYGDQAIYGSAADDPDYDKLPLYHVLIYSGMEYLKQRGARLIDTGQPSCPAPQFDYYPDKKQLNIALFKRGFGGYFKQNFRGIKYFSKEAWKEDLKVFGEQYDFNVKL</sequence>
<dbReference type="Proteomes" id="UP000176915">
    <property type="component" value="Unassembled WGS sequence"/>
</dbReference>
<dbReference type="AlphaFoldDB" id="A0A1F5SX24"/>
<accession>A0A1F5SX24</accession>
<protein>
    <recommendedName>
        <fullName evidence="3">BioF2-like acetyltransferase domain-containing protein</fullName>
    </recommendedName>
</protein>
<gene>
    <name evidence="1" type="ORF">A3H09_02265</name>
</gene>
<dbReference type="EMBL" id="MFFY01000020">
    <property type="protein sequence ID" value="OGF31278.1"/>
    <property type="molecule type" value="Genomic_DNA"/>
</dbReference>
<evidence type="ECO:0008006" key="3">
    <source>
        <dbReference type="Google" id="ProtNLM"/>
    </source>
</evidence>
<comment type="caution">
    <text evidence="1">The sequence shown here is derived from an EMBL/GenBank/DDBJ whole genome shotgun (WGS) entry which is preliminary data.</text>
</comment>
<reference evidence="1 2" key="1">
    <citation type="journal article" date="2016" name="Nat. Commun.">
        <title>Thousands of microbial genomes shed light on interconnected biogeochemical processes in an aquifer system.</title>
        <authorList>
            <person name="Anantharaman K."/>
            <person name="Brown C.T."/>
            <person name="Hug L.A."/>
            <person name="Sharon I."/>
            <person name="Castelle C.J."/>
            <person name="Probst A.J."/>
            <person name="Thomas B.C."/>
            <person name="Singh A."/>
            <person name="Wilkins M.J."/>
            <person name="Karaoz U."/>
            <person name="Brodie E.L."/>
            <person name="Williams K.H."/>
            <person name="Hubbard S.S."/>
            <person name="Banfield J.F."/>
        </authorList>
    </citation>
    <scope>NUCLEOTIDE SEQUENCE [LARGE SCALE GENOMIC DNA]</scope>
</reference>
<dbReference type="Gene3D" id="3.40.630.30">
    <property type="match status" value="1"/>
</dbReference>
<dbReference type="InterPro" id="IPR016181">
    <property type="entry name" value="Acyl_CoA_acyltransferase"/>
</dbReference>
<evidence type="ECO:0000313" key="1">
    <source>
        <dbReference type="EMBL" id="OGF31278.1"/>
    </source>
</evidence>